<proteinExistence type="predicted"/>
<keyword evidence="3" id="KW-1185">Reference proteome</keyword>
<dbReference type="AlphaFoldDB" id="A0A0K1PQG1"/>
<evidence type="ECO:0000256" key="1">
    <source>
        <dbReference type="SAM" id="Phobius"/>
    </source>
</evidence>
<reference evidence="2 3" key="1">
    <citation type="submission" date="2015-08" db="EMBL/GenBank/DDBJ databases">
        <authorList>
            <person name="Babu N.S."/>
            <person name="Beckwith C.J."/>
            <person name="Beseler K.G."/>
            <person name="Brison A."/>
            <person name="Carone J.V."/>
            <person name="Caskin T.P."/>
            <person name="Diamond M."/>
            <person name="Durham M.E."/>
            <person name="Foxe J.M."/>
            <person name="Go M."/>
            <person name="Henderson B.A."/>
            <person name="Jones I.B."/>
            <person name="McGettigan J.A."/>
            <person name="Micheletti S.J."/>
            <person name="Nasrallah M.E."/>
            <person name="Ortiz D."/>
            <person name="Piller C.R."/>
            <person name="Privatt S.R."/>
            <person name="Schneider S.L."/>
            <person name="Sharp S."/>
            <person name="Smith T.C."/>
            <person name="Stanton J.D."/>
            <person name="Ullery H.E."/>
            <person name="Wilson R.J."/>
            <person name="Serrano M.G."/>
            <person name="Buck G."/>
            <person name="Lee V."/>
            <person name="Wang Y."/>
            <person name="Carvalho R."/>
            <person name="Voegtly L."/>
            <person name="Shi R."/>
            <person name="Duckworth R."/>
            <person name="Johnson A."/>
            <person name="Loviza R."/>
            <person name="Walstead R."/>
            <person name="Shah Z."/>
            <person name="Kiflezghi M."/>
            <person name="Wade K."/>
            <person name="Ball S.L."/>
            <person name="Bradley K.W."/>
            <person name="Asai D.J."/>
            <person name="Bowman C.A."/>
            <person name="Russell D.A."/>
            <person name="Pope W.H."/>
            <person name="Jacobs-Sera D."/>
            <person name="Hendrix R.W."/>
            <person name="Hatfull G.F."/>
        </authorList>
    </citation>
    <scope>NUCLEOTIDE SEQUENCE [LARGE SCALE GENOMIC DNA]</scope>
    <source>
        <strain evidence="2 3">DSM 27648</strain>
    </source>
</reference>
<accession>A0A0K1PQG1</accession>
<dbReference type="Proteomes" id="UP000064967">
    <property type="component" value="Chromosome"/>
</dbReference>
<evidence type="ECO:0000313" key="3">
    <source>
        <dbReference type="Proteomes" id="UP000064967"/>
    </source>
</evidence>
<dbReference type="EMBL" id="CP012333">
    <property type="protein sequence ID" value="AKU95757.1"/>
    <property type="molecule type" value="Genomic_DNA"/>
</dbReference>
<protein>
    <submittedName>
        <fullName evidence="2">Uncharacterized protein</fullName>
    </submittedName>
</protein>
<keyword evidence="1" id="KW-0472">Membrane</keyword>
<feature type="transmembrane region" description="Helical" evidence="1">
    <location>
        <begin position="136"/>
        <end position="154"/>
    </location>
</feature>
<dbReference type="KEGG" id="llu:AKJ09_02421"/>
<evidence type="ECO:0000313" key="2">
    <source>
        <dbReference type="EMBL" id="AKU95757.1"/>
    </source>
</evidence>
<name>A0A0K1PQG1_9BACT</name>
<keyword evidence="1" id="KW-1133">Transmembrane helix</keyword>
<feature type="transmembrane region" description="Helical" evidence="1">
    <location>
        <begin position="109"/>
        <end position="130"/>
    </location>
</feature>
<organism evidence="2 3">
    <name type="scientific">Labilithrix luteola</name>
    <dbReference type="NCBI Taxonomy" id="1391654"/>
    <lineage>
        <taxon>Bacteria</taxon>
        <taxon>Pseudomonadati</taxon>
        <taxon>Myxococcota</taxon>
        <taxon>Polyangia</taxon>
        <taxon>Polyangiales</taxon>
        <taxon>Labilitrichaceae</taxon>
        <taxon>Labilithrix</taxon>
    </lineage>
</organism>
<keyword evidence="1" id="KW-0812">Transmembrane</keyword>
<gene>
    <name evidence="2" type="ORF">AKJ09_02421</name>
</gene>
<sequence length="177" mass="19258">MGMASIGEVVLYFASPLRLAPLAVLPLGKPERIPLSSAAVRGIAAPEEHELKDRSGVARCLNMIGERTANGLSVFLDPAHERAMLKLNMYPGMGCALLRFRRVDNGLEIHKSFVPIPLAWLIGMPFFALSLETPDILFATLFFALISLANTMVIRARLNESIALVMAGIATRLETLS</sequence>